<dbReference type="InterPro" id="IPR044822">
    <property type="entry name" value="Myb_DNA-bind_4"/>
</dbReference>
<dbReference type="CDD" id="cd12203">
    <property type="entry name" value="GT1"/>
    <property type="match status" value="1"/>
</dbReference>
<dbReference type="Pfam" id="PF13837">
    <property type="entry name" value="Myb_DNA-bind_4"/>
    <property type="match status" value="1"/>
</dbReference>
<comment type="caution">
    <text evidence="8">The sequence shown here is derived from an EMBL/GenBank/DDBJ whole genome shotgun (WGS) entry which is preliminary data.</text>
</comment>
<feature type="region of interest" description="Disordered" evidence="6">
    <location>
        <begin position="129"/>
        <end position="148"/>
    </location>
</feature>
<feature type="domain" description="Myb-like" evidence="7">
    <location>
        <begin position="291"/>
        <end position="349"/>
    </location>
</feature>
<evidence type="ECO:0000313" key="8">
    <source>
        <dbReference type="EMBL" id="KAJ7946450.1"/>
    </source>
</evidence>
<dbReference type="GO" id="GO:0006355">
    <property type="term" value="P:regulation of DNA-templated transcription"/>
    <property type="evidence" value="ECO:0007669"/>
    <property type="project" value="UniProtKB-ARBA"/>
</dbReference>
<evidence type="ECO:0000259" key="7">
    <source>
        <dbReference type="PROSITE" id="PS50090"/>
    </source>
</evidence>
<dbReference type="PANTHER" id="PTHR21654">
    <property type="entry name" value="FI21293P1"/>
    <property type="match status" value="1"/>
</dbReference>
<evidence type="ECO:0000256" key="2">
    <source>
        <dbReference type="ARBA" id="ARBA00023015"/>
    </source>
</evidence>
<organism evidence="8 9">
    <name type="scientific">Quillaja saponaria</name>
    <name type="common">Soap bark tree</name>
    <dbReference type="NCBI Taxonomy" id="32244"/>
    <lineage>
        <taxon>Eukaryota</taxon>
        <taxon>Viridiplantae</taxon>
        <taxon>Streptophyta</taxon>
        <taxon>Embryophyta</taxon>
        <taxon>Tracheophyta</taxon>
        <taxon>Spermatophyta</taxon>
        <taxon>Magnoliopsida</taxon>
        <taxon>eudicotyledons</taxon>
        <taxon>Gunneridae</taxon>
        <taxon>Pentapetalae</taxon>
        <taxon>rosids</taxon>
        <taxon>fabids</taxon>
        <taxon>Fabales</taxon>
        <taxon>Quillajaceae</taxon>
        <taxon>Quillaja</taxon>
    </lineage>
</organism>
<evidence type="ECO:0000256" key="3">
    <source>
        <dbReference type="ARBA" id="ARBA00023125"/>
    </source>
</evidence>
<dbReference type="PANTHER" id="PTHR21654:SF7">
    <property type="entry name" value="HOMEODOMAIN-LIKE SUPERFAMILY PROTEIN"/>
    <property type="match status" value="1"/>
</dbReference>
<comment type="subcellular location">
    <subcellularLocation>
        <location evidence="1">Nucleus</location>
    </subcellularLocation>
</comment>
<dbReference type="FunFam" id="1.10.10.60:FF:000092">
    <property type="entry name" value="Trihelix transcription factor GT-2"/>
    <property type="match status" value="1"/>
</dbReference>
<evidence type="ECO:0000313" key="9">
    <source>
        <dbReference type="Proteomes" id="UP001163823"/>
    </source>
</evidence>
<dbReference type="PROSITE" id="PS50090">
    <property type="entry name" value="MYB_LIKE"/>
    <property type="match status" value="1"/>
</dbReference>
<feature type="region of interest" description="Disordered" evidence="6">
    <location>
        <begin position="154"/>
        <end position="181"/>
    </location>
</feature>
<evidence type="ECO:0000256" key="1">
    <source>
        <dbReference type="ARBA" id="ARBA00004123"/>
    </source>
</evidence>
<dbReference type="Proteomes" id="UP001163823">
    <property type="component" value="Chromosome 13"/>
</dbReference>
<dbReference type="InterPro" id="IPR001005">
    <property type="entry name" value="SANT/Myb"/>
</dbReference>
<keyword evidence="9" id="KW-1185">Reference proteome</keyword>
<proteinExistence type="predicted"/>
<keyword evidence="3" id="KW-0238">DNA-binding</keyword>
<protein>
    <submittedName>
        <fullName evidence="8">Trihelix transcription factor GT-2</fullName>
    </submittedName>
</protein>
<keyword evidence="5" id="KW-0539">Nucleus</keyword>
<dbReference type="KEGG" id="qsa:O6P43_031383"/>
<dbReference type="SMART" id="SM00717">
    <property type="entry name" value="SANT"/>
    <property type="match status" value="1"/>
</dbReference>
<name>A0AAD7KWY6_QUISA</name>
<dbReference type="GO" id="GO:0003677">
    <property type="term" value="F:DNA binding"/>
    <property type="evidence" value="ECO:0007669"/>
    <property type="project" value="UniProtKB-KW"/>
</dbReference>
<evidence type="ECO:0000256" key="4">
    <source>
        <dbReference type="ARBA" id="ARBA00023163"/>
    </source>
</evidence>
<dbReference type="EMBL" id="JARAOO010000013">
    <property type="protein sequence ID" value="KAJ7946450.1"/>
    <property type="molecule type" value="Genomic_DNA"/>
</dbReference>
<accession>A0AAD7KWY6</accession>
<dbReference type="GO" id="GO:0005634">
    <property type="term" value="C:nucleus"/>
    <property type="evidence" value="ECO:0007669"/>
    <property type="project" value="UniProtKB-SubCell"/>
</dbReference>
<keyword evidence="4" id="KW-0804">Transcription</keyword>
<sequence>MDIFTGDDFPDHVAPFPDTTDFLYTHSTALIHSPETITQRPNLPPQKLRPIRCSGKSPGNSQANELPENGVTFESLEKCENVASLDVGFHSNQLCSFNSESSKYFDSLEKQVEVKEVSRKNVGRHIAENGCLGMEGPEGSGSGAAADIWDPNVEEQPSLSSDDDNDLSANTKEPSKKKRRKKLESFLQSLVMKVMEKQEQMHKQLIEMIERKEKESMLRKQTWKQTEMERIKKDEKVRELEKSRNLTLMSFIQSLSSLESQVPKLVGTACMEENECEVGIQKDCMSDPCNSRWPEAELEALIALRTALEHKFRLMGSKGSIWEEVSDAMHNMGYNRTAKKCKEKWENINKYYKRTMGSGKKRRLNSKTCSYFNELDILYNNGLLNPGNVFSNTDTFLEIKKE</sequence>
<dbReference type="AlphaFoldDB" id="A0AAD7KWY6"/>
<gene>
    <name evidence="8" type="ORF">O6P43_031383</name>
</gene>
<evidence type="ECO:0000256" key="6">
    <source>
        <dbReference type="SAM" id="MobiDB-lite"/>
    </source>
</evidence>
<dbReference type="Gene3D" id="1.10.10.60">
    <property type="entry name" value="Homeodomain-like"/>
    <property type="match status" value="1"/>
</dbReference>
<evidence type="ECO:0000256" key="5">
    <source>
        <dbReference type="ARBA" id="ARBA00023242"/>
    </source>
</evidence>
<keyword evidence="2" id="KW-0805">Transcription regulation</keyword>
<reference evidence="8" key="1">
    <citation type="journal article" date="2023" name="Science">
        <title>Elucidation of the pathway for biosynthesis of saponin adjuvants from the soapbark tree.</title>
        <authorList>
            <person name="Reed J."/>
            <person name="Orme A."/>
            <person name="El-Demerdash A."/>
            <person name="Owen C."/>
            <person name="Martin L.B.B."/>
            <person name="Misra R.C."/>
            <person name="Kikuchi S."/>
            <person name="Rejzek M."/>
            <person name="Martin A.C."/>
            <person name="Harkess A."/>
            <person name="Leebens-Mack J."/>
            <person name="Louveau T."/>
            <person name="Stephenson M.J."/>
            <person name="Osbourn A."/>
        </authorList>
    </citation>
    <scope>NUCLEOTIDE SEQUENCE</scope>
    <source>
        <strain evidence="8">S10</strain>
    </source>
</reference>